<reference evidence="1" key="1">
    <citation type="submission" date="2023-06" db="EMBL/GenBank/DDBJ databases">
        <authorList>
            <consortium name="Lawrence Berkeley National Laboratory"/>
            <person name="Ahrendt S."/>
            <person name="Sahu N."/>
            <person name="Indic B."/>
            <person name="Wong-Bajracharya J."/>
            <person name="Merenyi Z."/>
            <person name="Ke H.-M."/>
            <person name="Monk M."/>
            <person name="Kocsube S."/>
            <person name="Drula E."/>
            <person name="Lipzen A."/>
            <person name="Balint B."/>
            <person name="Henrissat B."/>
            <person name="Andreopoulos B."/>
            <person name="Martin F.M."/>
            <person name="Harder C.B."/>
            <person name="Rigling D."/>
            <person name="Ford K.L."/>
            <person name="Foster G.D."/>
            <person name="Pangilinan J."/>
            <person name="Papanicolaou A."/>
            <person name="Barry K."/>
            <person name="LaButti K."/>
            <person name="Viragh M."/>
            <person name="Koriabine M."/>
            <person name="Yan M."/>
            <person name="Riley R."/>
            <person name="Champramary S."/>
            <person name="Plett K.L."/>
            <person name="Tsai I.J."/>
            <person name="Slot J."/>
            <person name="Sipos G."/>
            <person name="Plett J."/>
            <person name="Nagy L.G."/>
            <person name="Grigoriev I.V."/>
        </authorList>
    </citation>
    <scope>NUCLEOTIDE SEQUENCE</scope>
    <source>
        <strain evidence="1">CCBAS 213</strain>
    </source>
</reference>
<gene>
    <name evidence="1" type="ORF">EV420DRAFT_1271151</name>
</gene>
<feature type="non-terminal residue" evidence="1">
    <location>
        <position position="1"/>
    </location>
</feature>
<dbReference type="GeneID" id="85351169"/>
<evidence type="ECO:0000313" key="1">
    <source>
        <dbReference type="EMBL" id="KAK0457724.1"/>
    </source>
</evidence>
<name>A0AA39KAR9_ARMTA</name>
<dbReference type="EMBL" id="JAUEPS010000020">
    <property type="protein sequence ID" value="KAK0457724.1"/>
    <property type="molecule type" value="Genomic_DNA"/>
</dbReference>
<accession>A0AA39KAR9</accession>
<evidence type="ECO:0000313" key="2">
    <source>
        <dbReference type="Proteomes" id="UP001175211"/>
    </source>
</evidence>
<dbReference type="Proteomes" id="UP001175211">
    <property type="component" value="Unassembled WGS sequence"/>
</dbReference>
<organism evidence="1 2">
    <name type="scientific">Armillaria tabescens</name>
    <name type="common">Ringless honey mushroom</name>
    <name type="synonym">Agaricus tabescens</name>
    <dbReference type="NCBI Taxonomy" id="1929756"/>
    <lineage>
        <taxon>Eukaryota</taxon>
        <taxon>Fungi</taxon>
        <taxon>Dikarya</taxon>
        <taxon>Basidiomycota</taxon>
        <taxon>Agaricomycotina</taxon>
        <taxon>Agaricomycetes</taxon>
        <taxon>Agaricomycetidae</taxon>
        <taxon>Agaricales</taxon>
        <taxon>Marasmiineae</taxon>
        <taxon>Physalacriaceae</taxon>
        <taxon>Desarmillaria</taxon>
    </lineage>
</organism>
<dbReference type="AlphaFoldDB" id="A0AA39KAR9"/>
<dbReference type="RefSeq" id="XP_060330023.1">
    <property type="nucleotide sequence ID" value="XM_060467621.1"/>
</dbReference>
<proteinExistence type="predicted"/>
<keyword evidence="2" id="KW-1185">Reference proteome</keyword>
<protein>
    <submittedName>
        <fullName evidence="1">Uncharacterized protein</fullName>
    </submittedName>
</protein>
<comment type="caution">
    <text evidence="1">The sequence shown here is derived from an EMBL/GenBank/DDBJ whole genome shotgun (WGS) entry which is preliminary data.</text>
</comment>
<sequence length="71" mass="8019">FPIAVFDHCHETHLIPDILEQAYGKHFTTNCCPSATFSDRKQEVHRGSEYAPHILTDHGLYVTARVGHSSQ</sequence>